<feature type="compositionally biased region" description="Basic and acidic residues" evidence="1">
    <location>
        <begin position="236"/>
        <end position="256"/>
    </location>
</feature>
<protein>
    <submittedName>
        <fullName evidence="2">Uncharacterized protein</fullName>
    </submittedName>
</protein>
<feature type="compositionally biased region" description="Basic and acidic residues" evidence="1">
    <location>
        <begin position="112"/>
        <end position="125"/>
    </location>
</feature>
<evidence type="ECO:0000256" key="1">
    <source>
        <dbReference type="SAM" id="MobiDB-lite"/>
    </source>
</evidence>
<dbReference type="AlphaFoldDB" id="A0AAN7ZRL8"/>
<feature type="compositionally biased region" description="Basic and acidic residues" evidence="1">
    <location>
        <begin position="162"/>
        <end position="183"/>
    </location>
</feature>
<feature type="compositionally biased region" description="Basic and acidic residues" evidence="1">
    <location>
        <begin position="78"/>
        <end position="97"/>
    </location>
</feature>
<sequence length="674" mass="76252">MSYNNYTPKPNNPFARRASHSSDEQPADAIALQAQHEAHYRRKELSRKPLPPLPTLPPQKSEGKSRTNQDGAFPTIERPQRSERAHRPETLETKTNYDRTQAATLTPPLRSPLERKPAMRRKVADNQEQTIRPGTANPPLEPPYAAEYFINPTRRGRPAGETLERPQRGNEVKTIKRDAEGRFDPATVRSVRESKARDPTTSLEPCPDGYVQNPPPPPTRPTATRTNSWRNIFTGSKEEKAKKQKADESSSTESRRTSYIVKAVRRASDSVAEKAKIIAMHKQERDEWTDKKRGSRRPSDEREENRRSKPADRPMYQKAAMLEKNKHKTNIVGNTQDVDRDYDVMVEMSAWKTKCNEDVRRKYAKACEEADREGLPRPASPAYTEEADLEISAEEREALRLQAAEDFTVDKHLKPKALPIMTAAAVVLSVALDPLKPDLKPKKRSATMESDMSFTDAGVSTDMAELVMEKCFQCGQAPTQGTLHKDGRCSACTREQRNIEDEQRKGESKVSLFKGDSKDNGNPFTTTPPSDTEVSLFSIPFHQPTFTNEQGKPELKLPRDRQLLTGSPFDDAIESPLVPRPPNDGLTFVTTLHAPIPQRQITVAMVKKAHRSTSIVAVSEDADEYVPARAGWRRGSVPVRRSGRDEQKEKRDTIFYRFWDDLLPDYGQRRDSKL</sequence>
<proteinExistence type="predicted"/>
<accession>A0AAN7ZRL8</accession>
<feature type="region of interest" description="Disordered" evidence="1">
    <location>
        <begin position="1"/>
        <end position="257"/>
    </location>
</feature>
<feature type="region of interest" description="Disordered" evidence="1">
    <location>
        <begin position="282"/>
        <end position="315"/>
    </location>
</feature>
<feature type="region of interest" description="Disordered" evidence="1">
    <location>
        <begin position="499"/>
        <end position="533"/>
    </location>
</feature>
<feature type="compositionally biased region" description="Polar residues" evidence="1">
    <location>
        <begin position="520"/>
        <end position="533"/>
    </location>
</feature>
<evidence type="ECO:0000313" key="3">
    <source>
        <dbReference type="Proteomes" id="UP001310594"/>
    </source>
</evidence>
<evidence type="ECO:0000313" key="2">
    <source>
        <dbReference type="EMBL" id="KAK5693517.1"/>
    </source>
</evidence>
<organism evidence="2 3">
    <name type="scientific">Elasticomyces elasticus</name>
    <dbReference type="NCBI Taxonomy" id="574655"/>
    <lineage>
        <taxon>Eukaryota</taxon>
        <taxon>Fungi</taxon>
        <taxon>Dikarya</taxon>
        <taxon>Ascomycota</taxon>
        <taxon>Pezizomycotina</taxon>
        <taxon>Dothideomycetes</taxon>
        <taxon>Dothideomycetidae</taxon>
        <taxon>Mycosphaerellales</taxon>
        <taxon>Teratosphaeriaceae</taxon>
        <taxon>Elasticomyces</taxon>
    </lineage>
</organism>
<dbReference type="EMBL" id="JAVRQU010000017">
    <property type="protein sequence ID" value="KAK5693517.1"/>
    <property type="molecule type" value="Genomic_DNA"/>
</dbReference>
<gene>
    <name evidence="2" type="ORF">LTR97_010086</name>
</gene>
<feature type="compositionally biased region" description="Basic and acidic residues" evidence="1">
    <location>
        <begin position="499"/>
        <end position="508"/>
    </location>
</feature>
<name>A0AAN7ZRL8_9PEZI</name>
<dbReference type="Proteomes" id="UP001310594">
    <property type="component" value="Unassembled WGS sequence"/>
</dbReference>
<comment type="caution">
    <text evidence="2">The sequence shown here is derived from an EMBL/GenBank/DDBJ whole genome shotgun (WGS) entry which is preliminary data.</text>
</comment>
<feature type="compositionally biased region" description="Basic and acidic residues" evidence="1">
    <location>
        <begin position="282"/>
        <end position="312"/>
    </location>
</feature>
<reference evidence="2" key="1">
    <citation type="submission" date="2023-08" db="EMBL/GenBank/DDBJ databases">
        <title>Black Yeasts Isolated from many extreme environments.</title>
        <authorList>
            <person name="Coleine C."/>
            <person name="Stajich J.E."/>
            <person name="Selbmann L."/>
        </authorList>
    </citation>
    <scope>NUCLEOTIDE SEQUENCE</scope>
    <source>
        <strain evidence="2">CCFEE 5810</strain>
    </source>
</reference>